<reference evidence="1" key="1">
    <citation type="submission" date="2022-04" db="EMBL/GenBank/DDBJ databases">
        <title>A functionally conserved STORR gene fusion in Papaver species that diverged 16.8 million years ago.</title>
        <authorList>
            <person name="Catania T."/>
        </authorList>
    </citation>
    <scope>NUCLEOTIDE SEQUENCE</scope>
    <source>
        <strain evidence="1">S-188037</strain>
    </source>
</reference>
<name>A0AAD4RY13_9MAGN</name>
<protein>
    <submittedName>
        <fullName evidence="1">Uncharacterized protein</fullName>
    </submittedName>
</protein>
<dbReference type="EMBL" id="JAJJMB010017069">
    <property type="protein sequence ID" value="KAI3842272.1"/>
    <property type="molecule type" value="Genomic_DNA"/>
</dbReference>
<gene>
    <name evidence="1" type="ORF">MKW98_026062</name>
</gene>
<organism evidence="1 2">
    <name type="scientific">Papaver atlanticum</name>
    <dbReference type="NCBI Taxonomy" id="357466"/>
    <lineage>
        <taxon>Eukaryota</taxon>
        <taxon>Viridiplantae</taxon>
        <taxon>Streptophyta</taxon>
        <taxon>Embryophyta</taxon>
        <taxon>Tracheophyta</taxon>
        <taxon>Spermatophyta</taxon>
        <taxon>Magnoliopsida</taxon>
        <taxon>Ranunculales</taxon>
        <taxon>Papaveraceae</taxon>
        <taxon>Papaveroideae</taxon>
        <taxon>Papaver</taxon>
    </lineage>
</organism>
<comment type="caution">
    <text evidence="1">The sequence shown here is derived from an EMBL/GenBank/DDBJ whole genome shotgun (WGS) entry which is preliminary data.</text>
</comment>
<proteinExistence type="predicted"/>
<evidence type="ECO:0000313" key="1">
    <source>
        <dbReference type="EMBL" id="KAI3842272.1"/>
    </source>
</evidence>
<evidence type="ECO:0000313" key="2">
    <source>
        <dbReference type="Proteomes" id="UP001202328"/>
    </source>
</evidence>
<dbReference type="AlphaFoldDB" id="A0AAD4RY13"/>
<accession>A0AAD4RY13</accession>
<dbReference type="Proteomes" id="UP001202328">
    <property type="component" value="Unassembled WGS sequence"/>
</dbReference>
<sequence length="66" mass="7495">MGERFSLWNSSRDWGYLLVDFFGGAVKSHQNLCDFRRFQFKSNVDDAATNFAGVFSKPDGVISKVQ</sequence>
<keyword evidence="2" id="KW-1185">Reference proteome</keyword>